<feature type="compositionally biased region" description="Basic residues" evidence="1">
    <location>
        <begin position="100"/>
        <end position="125"/>
    </location>
</feature>
<dbReference type="AlphaFoldDB" id="A0A0J9SC03"/>
<keyword evidence="3" id="KW-0732">Signal</keyword>
<evidence type="ECO:0000256" key="3">
    <source>
        <dbReference type="SAM" id="SignalP"/>
    </source>
</evidence>
<feature type="compositionally biased region" description="Basic and acidic residues" evidence="1">
    <location>
        <begin position="156"/>
        <end position="165"/>
    </location>
</feature>
<evidence type="ECO:0000256" key="2">
    <source>
        <dbReference type="SAM" id="Phobius"/>
    </source>
</evidence>
<gene>
    <name evidence="4" type="ORF">PVIIG_04118</name>
</gene>
<feature type="chain" id="PRO_5005322122" description="Pv-fam-d protein" evidence="3">
    <location>
        <begin position="24"/>
        <end position="332"/>
    </location>
</feature>
<sequence length="332" mass="38068">MKENNVRSLLFVKVATILLLAYTNQTCNDSNKLGTSLVEDATANGEFGLRVQRLLGGSRSSRDSIFADSFYDDDDDDDDNNDKLFDYDSDHKSRREVKDRHHRHRHSHSHRHKRRHSHKHRTSSRSRREKEESSTTNDDDDEVLSLSRFDVDDDKDDRSHSRYSVDYDDENDDEPSSSRPASTDYDDIIDLTNARRSGSKYRISSMDIELYPEHEDEYLFEGKRRSGGVLKKADNYCENKIFDALSALDKYKEYYGEERRVMKQAAYRKATKVFAIPGAAALSPLIITLFLTTSNVVALPLAASAVILGGILYKKSKDKSDYGRPHLKSITY</sequence>
<keyword evidence="2" id="KW-0472">Membrane</keyword>
<feature type="compositionally biased region" description="Acidic residues" evidence="1">
    <location>
        <begin position="166"/>
        <end position="175"/>
    </location>
</feature>
<organism evidence="4 5">
    <name type="scientific">Plasmodium vivax India VII</name>
    <dbReference type="NCBI Taxonomy" id="1077284"/>
    <lineage>
        <taxon>Eukaryota</taxon>
        <taxon>Sar</taxon>
        <taxon>Alveolata</taxon>
        <taxon>Apicomplexa</taxon>
        <taxon>Aconoidasida</taxon>
        <taxon>Haemosporida</taxon>
        <taxon>Plasmodiidae</taxon>
        <taxon>Plasmodium</taxon>
        <taxon>Plasmodium (Plasmodium)</taxon>
    </lineage>
</organism>
<feature type="transmembrane region" description="Helical" evidence="2">
    <location>
        <begin position="273"/>
        <end position="291"/>
    </location>
</feature>
<dbReference type="EMBL" id="KQ234337">
    <property type="protein sequence ID" value="KMZ79442.1"/>
    <property type="molecule type" value="Genomic_DNA"/>
</dbReference>
<keyword evidence="2" id="KW-1133">Transmembrane helix</keyword>
<evidence type="ECO:0000313" key="5">
    <source>
        <dbReference type="Proteomes" id="UP000053562"/>
    </source>
</evidence>
<accession>A0A0J9SC03</accession>
<feature type="transmembrane region" description="Helical" evidence="2">
    <location>
        <begin position="297"/>
        <end position="313"/>
    </location>
</feature>
<feature type="signal peptide" evidence="3">
    <location>
        <begin position="1"/>
        <end position="23"/>
    </location>
</feature>
<proteinExistence type="predicted"/>
<protein>
    <recommendedName>
        <fullName evidence="6">Pv-fam-d protein</fullName>
    </recommendedName>
</protein>
<keyword evidence="2" id="KW-0812">Transmembrane</keyword>
<feature type="region of interest" description="Disordered" evidence="1">
    <location>
        <begin position="81"/>
        <end position="187"/>
    </location>
</feature>
<evidence type="ECO:0008006" key="6">
    <source>
        <dbReference type="Google" id="ProtNLM"/>
    </source>
</evidence>
<evidence type="ECO:0000256" key="1">
    <source>
        <dbReference type="SAM" id="MobiDB-lite"/>
    </source>
</evidence>
<evidence type="ECO:0000313" key="4">
    <source>
        <dbReference type="EMBL" id="KMZ79442.1"/>
    </source>
</evidence>
<dbReference type="OrthoDB" id="386998at2759"/>
<feature type="compositionally biased region" description="Basic and acidic residues" evidence="1">
    <location>
        <begin position="81"/>
        <end position="99"/>
    </location>
</feature>
<reference evidence="4 5" key="1">
    <citation type="submission" date="2011-08" db="EMBL/GenBank/DDBJ databases">
        <title>The Genome Sequence of Plasmodium vivax India VII.</title>
        <authorList>
            <consortium name="The Broad Institute Genome Sequencing Platform"/>
            <consortium name="The Broad Institute Genome Sequencing Center for Infectious Disease"/>
            <person name="Neafsey D."/>
            <person name="Carlton J."/>
            <person name="Barnwell J."/>
            <person name="Collins W."/>
            <person name="Escalante A."/>
            <person name="Mullikin J."/>
            <person name="Saul A."/>
            <person name="Guigo R."/>
            <person name="Camara F."/>
            <person name="Young S.K."/>
            <person name="Zeng Q."/>
            <person name="Gargeya S."/>
            <person name="Fitzgerald M."/>
            <person name="Haas B."/>
            <person name="Abouelleil A."/>
            <person name="Alvarado L."/>
            <person name="Arachchi H.M."/>
            <person name="Berlin A."/>
            <person name="Brown A."/>
            <person name="Chapman S.B."/>
            <person name="Chen Z."/>
            <person name="Dunbar C."/>
            <person name="Freedman E."/>
            <person name="Gearin G."/>
            <person name="Gellesch M."/>
            <person name="Goldberg J."/>
            <person name="Griggs A."/>
            <person name="Gujja S."/>
            <person name="Heiman D."/>
            <person name="Howarth C."/>
            <person name="Larson L."/>
            <person name="Lui A."/>
            <person name="MacDonald P.J.P."/>
            <person name="Montmayeur A."/>
            <person name="Murphy C."/>
            <person name="Neiman D."/>
            <person name="Pearson M."/>
            <person name="Priest M."/>
            <person name="Roberts A."/>
            <person name="Saif S."/>
            <person name="Shea T."/>
            <person name="Shenoy N."/>
            <person name="Sisk P."/>
            <person name="Stolte C."/>
            <person name="Sykes S."/>
            <person name="Wortman J."/>
            <person name="Nusbaum C."/>
            <person name="Birren B."/>
        </authorList>
    </citation>
    <scope>NUCLEOTIDE SEQUENCE [LARGE SCALE GENOMIC DNA]</scope>
    <source>
        <strain evidence="4 5">India VII</strain>
    </source>
</reference>
<name>A0A0J9SC03_PLAVI</name>
<dbReference type="Proteomes" id="UP000053562">
    <property type="component" value="Unassembled WGS sequence"/>
</dbReference>